<feature type="domain" description="Bacterial bifunctional deaminase-reductase C-terminal" evidence="4">
    <location>
        <begin position="112"/>
        <end position="229"/>
    </location>
</feature>
<evidence type="ECO:0000313" key="5">
    <source>
        <dbReference type="EMBL" id="MBO1306072.1"/>
    </source>
</evidence>
<protein>
    <submittedName>
        <fullName evidence="5">RibD family protein</fullName>
    </submittedName>
</protein>
<comment type="caution">
    <text evidence="5">The sequence shown here is derived from an EMBL/GenBank/DDBJ whole genome shotgun (WGS) entry which is preliminary data.</text>
</comment>
<evidence type="ECO:0000256" key="1">
    <source>
        <dbReference type="ARBA" id="ARBA00005104"/>
    </source>
</evidence>
<proteinExistence type="predicted"/>
<keyword evidence="2" id="KW-0521">NADP</keyword>
<dbReference type="InterPro" id="IPR002734">
    <property type="entry name" value="RibDG_C"/>
</dbReference>
<keyword evidence="6" id="KW-1185">Reference proteome</keyword>
<dbReference type="Pfam" id="PF01872">
    <property type="entry name" value="RibD_C"/>
    <property type="match status" value="1"/>
</dbReference>
<evidence type="ECO:0000256" key="2">
    <source>
        <dbReference type="ARBA" id="ARBA00022857"/>
    </source>
</evidence>
<dbReference type="Proteomes" id="UP000664601">
    <property type="component" value="Unassembled WGS sequence"/>
</dbReference>
<dbReference type="PANTHER" id="PTHR38011:SF7">
    <property type="entry name" value="2,5-DIAMINO-6-RIBOSYLAMINO-4(3H)-PYRIMIDINONE 5'-PHOSPHATE REDUCTASE"/>
    <property type="match status" value="1"/>
</dbReference>
<evidence type="ECO:0000259" key="4">
    <source>
        <dbReference type="Pfam" id="PF01872"/>
    </source>
</evidence>
<name>A0ABS3L8V9_9ENTE</name>
<sequence length="239" mass="26535">MTQPFIFCHMLISIDGKITGKYMNTPEGEAAGDFFYQVAFGEKPFYKNQGWLSGRKTTDDNFTMYKEPVLPESFEAVPAGDYIIETGKPIYYISIDPSGKLGWEKNTITYQDTTATVIEVLTEKVSDNYKAFLRSLDIPYIIAGKESIDPKQTVEKLQRHFNLESIMLGGGGLLNWSFIEAGVCDEVSLVVAPVADGSSDSPSVFENGSLSGDKAVAFSLEQAETQEDGTLWLRYKVKK</sequence>
<evidence type="ECO:0000256" key="3">
    <source>
        <dbReference type="ARBA" id="ARBA00023002"/>
    </source>
</evidence>
<organism evidence="5 6">
    <name type="scientific">Candidatus Enterococcus moelleringii</name>
    <dbReference type="NCBI Taxonomy" id="2815325"/>
    <lineage>
        <taxon>Bacteria</taxon>
        <taxon>Bacillati</taxon>
        <taxon>Bacillota</taxon>
        <taxon>Bacilli</taxon>
        <taxon>Lactobacillales</taxon>
        <taxon>Enterococcaceae</taxon>
        <taxon>Enterococcus</taxon>
    </lineage>
</organism>
<dbReference type="EMBL" id="JAFREM010000012">
    <property type="protein sequence ID" value="MBO1306072.1"/>
    <property type="molecule type" value="Genomic_DNA"/>
</dbReference>
<dbReference type="InterPro" id="IPR024072">
    <property type="entry name" value="DHFR-like_dom_sf"/>
</dbReference>
<dbReference type="PANTHER" id="PTHR38011">
    <property type="entry name" value="DIHYDROFOLATE REDUCTASE FAMILY PROTEIN (AFU_ORTHOLOGUE AFUA_8G06820)"/>
    <property type="match status" value="1"/>
</dbReference>
<dbReference type="Gene3D" id="3.40.430.10">
    <property type="entry name" value="Dihydrofolate Reductase, subunit A"/>
    <property type="match status" value="1"/>
</dbReference>
<dbReference type="SUPFAM" id="SSF53597">
    <property type="entry name" value="Dihydrofolate reductase-like"/>
    <property type="match status" value="1"/>
</dbReference>
<comment type="pathway">
    <text evidence="1">Cofactor biosynthesis; riboflavin biosynthesis.</text>
</comment>
<gene>
    <name evidence="5" type="ORF">JZO70_07860</name>
</gene>
<evidence type="ECO:0000313" key="6">
    <source>
        <dbReference type="Proteomes" id="UP000664601"/>
    </source>
</evidence>
<reference evidence="5 6" key="1">
    <citation type="submission" date="2021-03" db="EMBL/GenBank/DDBJ databases">
        <title>Enterococcal diversity collection.</title>
        <authorList>
            <person name="Gilmore M.S."/>
            <person name="Schwartzman J."/>
            <person name="Van Tyne D."/>
            <person name="Martin M."/>
            <person name="Earl A.M."/>
            <person name="Manson A.L."/>
            <person name="Straub T."/>
            <person name="Salamzade R."/>
            <person name="Saavedra J."/>
            <person name="Lebreton F."/>
            <person name="Prichula J."/>
            <person name="Schaufler K."/>
            <person name="Gaca A."/>
            <person name="Sgardioli B."/>
            <person name="Wagenaar J."/>
            <person name="Strong T."/>
        </authorList>
    </citation>
    <scope>NUCLEOTIDE SEQUENCE [LARGE SCALE GENOMIC DNA]</scope>
    <source>
        <strain evidence="5 6">669A</strain>
    </source>
</reference>
<dbReference type="RefSeq" id="WP_207673000.1">
    <property type="nucleotide sequence ID" value="NZ_JAFREM010000012.1"/>
</dbReference>
<dbReference type="InterPro" id="IPR050765">
    <property type="entry name" value="Riboflavin_Biosynth_HTPR"/>
</dbReference>
<keyword evidence="3" id="KW-0560">Oxidoreductase</keyword>
<accession>A0ABS3L8V9</accession>